<reference evidence="2 3" key="1">
    <citation type="journal article" date="2016" name="Nat. Commun.">
        <title>Thousands of microbial genomes shed light on interconnected biogeochemical processes in an aquifer system.</title>
        <authorList>
            <person name="Anantharaman K."/>
            <person name="Brown C.T."/>
            <person name="Hug L.A."/>
            <person name="Sharon I."/>
            <person name="Castelle C.J."/>
            <person name="Probst A.J."/>
            <person name="Thomas B.C."/>
            <person name="Singh A."/>
            <person name="Wilkins M.J."/>
            <person name="Karaoz U."/>
            <person name="Brodie E.L."/>
            <person name="Williams K.H."/>
            <person name="Hubbard S.S."/>
            <person name="Banfield J.F."/>
        </authorList>
    </citation>
    <scope>NUCLEOTIDE SEQUENCE [LARGE SCALE GENOMIC DNA]</scope>
</reference>
<feature type="transmembrane region" description="Helical" evidence="1">
    <location>
        <begin position="22"/>
        <end position="45"/>
    </location>
</feature>
<organism evidence="2 3">
    <name type="scientific">Candidatus Liptonbacteria bacterium RIFCSPLOWO2_01_FULL_45_15</name>
    <dbReference type="NCBI Taxonomy" id="1798649"/>
    <lineage>
        <taxon>Bacteria</taxon>
        <taxon>Candidatus Liptoniibacteriota</taxon>
    </lineage>
</organism>
<keyword evidence="1" id="KW-0812">Transmembrane</keyword>
<dbReference type="EMBL" id="MHKZ01000001">
    <property type="protein sequence ID" value="OGZ01281.1"/>
    <property type="molecule type" value="Genomic_DNA"/>
</dbReference>
<accession>A0A1G2CKU8</accession>
<sequence>MTTATHYSLFTIHYSRRRDGQAALSFVFLIGVIVLSIGVAVAFLANSFLSSGYGYQAANRAMSLASAGAEDALMRLARNKDFSSVSSYSVPVGSDSASVTVNQNSPVAGQAKIVSSATVFFQQRKLQVIVSVDSTTGQISLVSWQLLTL</sequence>
<proteinExistence type="predicted"/>
<dbReference type="AlphaFoldDB" id="A0A1G2CKU8"/>
<evidence type="ECO:0000256" key="1">
    <source>
        <dbReference type="SAM" id="Phobius"/>
    </source>
</evidence>
<evidence type="ECO:0000313" key="2">
    <source>
        <dbReference type="EMBL" id="OGZ01281.1"/>
    </source>
</evidence>
<gene>
    <name evidence="2" type="ORF">A3B13_03250</name>
</gene>
<protein>
    <recommendedName>
        <fullName evidence="4">Type 4 fimbrial biogenesis protein PilX N-terminal domain-containing protein</fullName>
    </recommendedName>
</protein>
<keyword evidence="1" id="KW-0472">Membrane</keyword>
<evidence type="ECO:0000313" key="3">
    <source>
        <dbReference type="Proteomes" id="UP000176287"/>
    </source>
</evidence>
<name>A0A1G2CKU8_9BACT</name>
<keyword evidence="1" id="KW-1133">Transmembrane helix</keyword>
<dbReference type="Proteomes" id="UP000176287">
    <property type="component" value="Unassembled WGS sequence"/>
</dbReference>
<comment type="caution">
    <text evidence="2">The sequence shown here is derived from an EMBL/GenBank/DDBJ whole genome shotgun (WGS) entry which is preliminary data.</text>
</comment>
<evidence type="ECO:0008006" key="4">
    <source>
        <dbReference type="Google" id="ProtNLM"/>
    </source>
</evidence>